<reference evidence="1 2" key="1">
    <citation type="submission" date="2019-06" db="EMBL/GenBank/DDBJ databases">
        <title>Sequencing the genomes of 1000 actinobacteria strains.</title>
        <authorList>
            <person name="Klenk H.-P."/>
        </authorList>
    </citation>
    <scope>NUCLEOTIDE SEQUENCE [LARGE SCALE GENOMIC DNA]</scope>
    <source>
        <strain evidence="1 2">DSM 45043</strain>
    </source>
</reference>
<dbReference type="AlphaFoldDB" id="A0A543IMS6"/>
<name>A0A543IMS6_9ACTN</name>
<sequence>MCSVCLDRLVGDIRSLPTLYDDCMSQTGSGTVRVIRNRPRKSTTADPMSAAATEVRTAIRKVLASWASLVADERRLQRPPRDILELSQFLCRHAEWLAAHPAAAEIVDEIGELTRTARRVAYSHGGSRVPVGSCPTCSGELVAYMRRREDSLPAEIVCDTVPDHRWPATRWATLARAIQER</sequence>
<evidence type="ECO:0000313" key="1">
    <source>
        <dbReference type="EMBL" id="TQM71885.1"/>
    </source>
</evidence>
<comment type="caution">
    <text evidence="1">The sequence shown here is derived from an EMBL/GenBank/DDBJ whole genome shotgun (WGS) entry which is preliminary data.</text>
</comment>
<keyword evidence="2" id="KW-1185">Reference proteome</keyword>
<organism evidence="1 2">
    <name type="scientific">Actinomadura hallensis</name>
    <dbReference type="NCBI Taxonomy" id="337895"/>
    <lineage>
        <taxon>Bacteria</taxon>
        <taxon>Bacillati</taxon>
        <taxon>Actinomycetota</taxon>
        <taxon>Actinomycetes</taxon>
        <taxon>Streptosporangiales</taxon>
        <taxon>Thermomonosporaceae</taxon>
        <taxon>Actinomadura</taxon>
    </lineage>
</organism>
<protein>
    <submittedName>
        <fullName evidence="1">Uncharacterized protein</fullName>
    </submittedName>
</protein>
<evidence type="ECO:0000313" key="2">
    <source>
        <dbReference type="Proteomes" id="UP000316706"/>
    </source>
</evidence>
<gene>
    <name evidence="1" type="ORF">FHX41_5665</name>
</gene>
<dbReference type="EMBL" id="VFPO01000001">
    <property type="protein sequence ID" value="TQM71885.1"/>
    <property type="molecule type" value="Genomic_DNA"/>
</dbReference>
<proteinExistence type="predicted"/>
<accession>A0A543IMS6</accession>
<dbReference type="Proteomes" id="UP000316706">
    <property type="component" value="Unassembled WGS sequence"/>
</dbReference>